<dbReference type="GO" id="GO:0005886">
    <property type="term" value="C:plasma membrane"/>
    <property type="evidence" value="ECO:0007669"/>
    <property type="project" value="UniProtKB-SubCell"/>
</dbReference>
<dbReference type="Pfam" id="PF02687">
    <property type="entry name" value="FtsX"/>
    <property type="match status" value="1"/>
</dbReference>
<comment type="subcellular location">
    <subcellularLocation>
        <location evidence="1">Cell membrane</location>
        <topology evidence="1">Multi-pass membrane protein</topology>
    </subcellularLocation>
</comment>
<protein>
    <submittedName>
        <fullName evidence="10">ABC transporter permease</fullName>
    </submittedName>
</protein>
<comment type="similarity">
    <text evidence="6">Belongs to the ABC-4 integral membrane protein family.</text>
</comment>
<dbReference type="Pfam" id="PF12704">
    <property type="entry name" value="MacB_PCD"/>
    <property type="match status" value="1"/>
</dbReference>
<evidence type="ECO:0000256" key="6">
    <source>
        <dbReference type="ARBA" id="ARBA00038076"/>
    </source>
</evidence>
<gene>
    <name evidence="10" type="ORF">ENQ35_04020</name>
</gene>
<evidence type="ECO:0000256" key="1">
    <source>
        <dbReference type="ARBA" id="ARBA00004651"/>
    </source>
</evidence>
<dbReference type="InterPro" id="IPR050250">
    <property type="entry name" value="Macrolide_Exporter_MacB"/>
</dbReference>
<keyword evidence="5 7" id="KW-0472">Membrane</keyword>
<keyword evidence="3 7" id="KW-0812">Transmembrane</keyword>
<dbReference type="InterPro" id="IPR003838">
    <property type="entry name" value="ABC3_permease_C"/>
</dbReference>
<feature type="domain" description="MacB-like periplasmic core" evidence="9">
    <location>
        <begin position="18"/>
        <end position="234"/>
    </location>
</feature>
<feature type="transmembrane region" description="Helical" evidence="7">
    <location>
        <begin position="305"/>
        <end position="333"/>
    </location>
</feature>
<dbReference type="InterPro" id="IPR025857">
    <property type="entry name" value="MacB_PCD"/>
</dbReference>
<proteinExistence type="inferred from homology"/>
<evidence type="ECO:0000256" key="5">
    <source>
        <dbReference type="ARBA" id="ARBA00023136"/>
    </source>
</evidence>
<sequence length="392" mass="42129">MNLFTIVLNGIQRRKIRSALSVLGITVASLALFSLIALKEGYEESMRSELENMGAQIIAVAKGCPYEAIAIIMTGGQAPSTLPEDVVDQIQKTANVVSASPTVYGAYKYLDLSHPLIGITPEERKLKPWWKIRGRFPENFGEILLGSVEAKAFADKSNEFRNLGDSITVTIGNKKASLKVVGILEPTGSKDDYSTFTTLQTAQELLNLRGRVVAVNVRVKDISRVPATIEAIEAIPDVQAVTVAQVLGTIQNLVQAGQNMLFLVLVVALVIGGLGTTNTMLMAVFERTREIGLMKAVGASRLQIFMLFLAEGLALCLLGALFGTSIGSVTTLMGNVILKQFITVMPTWSVSQFSWNAAAVSVLFPVGVGVVSSLYPALRAAALNPMEALRNE</sequence>
<evidence type="ECO:0000256" key="7">
    <source>
        <dbReference type="SAM" id="Phobius"/>
    </source>
</evidence>
<feature type="transmembrane region" description="Helical" evidence="7">
    <location>
        <begin position="353"/>
        <end position="378"/>
    </location>
</feature>
<organism evidence="10">
    <name type="scientific">Ammonifex degensii</name>
    <dbReference type="NCBI Taxonomy" id="42838"/>
    <lineage>
        <taxon>Bacteria</taxon>
        <taxon>Bacillati</taxon>
        <taxon>Bacillota</taxon>
        <taxon>Clostridia</taxon>
        <taxon>Thermoanaerobacterales</taxon>
        <taxon>Thermoanaerobacteraceae</taxon>
        <taxon>Ammonifex</taxon>
    </lineage>
</organism>
<dbReference type="EMBL" id="DSMV01000246">
    <property type="protein sequence ID" value="HDW51878.1"/>
    <property type="molecule type" value="Genomic_DNA"/>
</dbReference>
<evidence type="ECO:0000256" key="2">
    <source>
        <dbReference type="ARBA" id="ARBA00022475"/>
    </source>
</evidence>
<feature type="transmembrane region" description="Helical" evidence="7">
    <location>
        <begin position="260"/>
        <end position="285"/>
    </location>
</feature>
<feature type="domain" description="ABC3 transporter permease C-terminal" evidence="8">
    <location>
        <begin position="263"/>
        <end position="385"/>
    </location>
</feature>
<evidence type="ECO:0000256" key="4">
    <source>
        <dbReference type="ARBA" id="ARBA00022989"/>
    </source>
</evidence>
<keyword evidence="4 7" id="KW-1133">Transmembrane helix</keyword>
<accession>A0A7C1JM18</accession>
<evidence type="ECO:0000259" key="8">
    <source>
        <dbReference type="Pfam" id="PF02687"/>
    </source>
</evidence>
<dbReference type="PANTHER" id="PTHR30572:SF4">
    <property type="entry name" value="ABC TRANSPORTER PERMEASE YTRF"/>
    <property type="match status" value="1"/>
</dbReference>
<evidence type="ECO:0000313" key="10">
    <source>
        <dbReference type="EMBL" id="HDW51878.1"/>
    </source>
</evidence>
<dbReference type="GO" id="GO:0022857">
    <property type="term" value="F:transmembrane transporter activity"/>
    <property type="evidence" value="ECO:0007669"/>
    <property type="project" value="TreeGrafter"/>
</dbReference>
<reference evidence="10" key="1">
    <citation type="journal article" date="2020" name="mSystems">
        <title>Genome- and Community-Level Interaction Insights into Carbon Utilization and Element Cycling Functions of Hydrothermarchaeota in Hydrothermal Sediment.</title>
        <authorList>
            <person name="Zhou Z."/>
            <person name="Liu Y."/>
            <person name="Xu W."/>
            <person name="Pan J."/>
            <person name="Luo Z.H."/>
            <person name="Li M."/>
        </authorList>
    </citation>
    <scope>NUCLEOTIDE SEQUENCE [LARGE SCALE GENOMIC DNA]</scope>
    <source>
        <strain evidence="10">SpSt-301</strain>
    </source>
</reference>
<evidence type="ECO:0000256" key="3">
    <source>
        <dbReference type="ARBA" id="ARBA00022692"/>
    </source>
</evidence>
<name>A0A7C1JM18_9THEO</name>
<keyword evidence="2" id="KW-1003">Cell membrane</keyword>
<dbReference type="AlphaFoldDB" id="A0A7C1JM18"/>
<evidence type="ECO:0000259" key="9">
    <source>
        <dbReference type="Pfam" id="PF12704"/>
    </source>
</evidence>
<dbReference type="PANTHER" id="PTHR30572">
    <property type="entry name" value="MEMBRANE COMPONENT OF TRANSPORTER-RELATED"/>
    <property type="match status" value="1"/>
</dbReference>
<feature type="transmembrane region" description="Helical" evidence="7">
    <location>
        <begin position="20"/>
        <end position="38"/>
    </location>
</feature>
<comment type="caution">
    <text evidence="10">The sequence shown here is derived from an EMBL/GenBank/DDBJ whole genome shotgun (WGS) entry which is preliminary data.</text>
</comment>